<feature type="domain" description="HTH lysR-type" evidence="5">
    <location>
        <begin position="1"/>
        <end position="58"/>
    </location>
</feature>
<evidence type="ECO:0000256" key="1">
    <source>
        <dbReference type="ARBA" id="ARBA00009437"/>
    </source>
</evidence>
<protein>
    <submittedName>
        <fullName evidence="6">DNA-binding transcriptional regulator, LysR family</fullName>
    </submittedName>
</protein>
<evidence type="ECO:0000256" key="2">
    <source>
        <dbReference type="ARBA" id="ARBA00023015"/>
    </source>
</evidence>
<dbReference type="PANTHER" id="PTHR30126:SF40">
    <property type="entry name" value="HTH-TYPE TRANSCRIPTIONAL REGULATOR GLTR"/>
    <property type="match status" value="1"/>
</dbReference>
<dbReference type="RefSeq" id="WP_079489176.1">
    <property type="nucleotide sequence ID" value="NZ_FUZT01000001.1"/>
</dbReference>
<dbReference type="STRING" id="36842.SAMN02194393_00563"/>
<evidence type="ECO:0000313" key="7">
    <source>
        <dbReference type="Proteomes" id="UP000190285"/>
    </source>
</evidence>
<dbReference type="InterPro" id="IPR000847">
    <property type="entry name" value="LysR_HTH_N"/>
</dbReference>
<dbReference type="Pfam" id="PF00126">
    <property type="entry name" value="HTH_1"/>
    <property type="match status" value="1"/>
</dbReference>
<evidence type="ECO:0000256" key="4">
    <source>
        <dbReference type="ARBA" id="ARBA00023163"/>
    </source>
</evidence>
<comment type="similarity">
    <text evidence="1">Belongs to the LysR transcriptional regulatory family.</text>
</comment>
<dbReference type="OrthoDB" id="9803735at2"/>
<dbReference type="InterPro" id="IPR005119">
    <property type="entry name" value="LysR_subst-bd"/>
</dbReference>
<dbReference type="GO" id="GO:0003700">
    <property type="term" value="F:DNA-binding transcription factor activity"/>
    <property type="evidence" value="ECO:0007669"/>
    <property type="project" value="InterPro"/>
</dbReference>
<dbReference type="Proteomes" id="UP000190285">
    <property type="component" value="Unassembled WGS sequence"/>
</dbReference>
<dbReference type="SUPFAM" id="SSF46785">
    <property type="entry name" value="Winged helix' DNA-binding domain"/>
    <property type="match status" value="1"/>
</dbReference>
<name>A0A1T5IN18_9FIRM</name>
<keyword evidence="3 6" id="KW-0238">DNA-binding</keyword>
<dbReference type="InterPro" id="IPR036390">
    <property type="entry name" value="WH_DNA-bd_sf"/>
</dbReference>
<proteinExistence type="inferred from homology"/>
<gene>
    <name evidence="6" type="ORF">SAMN02194393_00563</name>
</gene>
<dbReference type="EMBL" id="FUZT01000001">
    <property type="protein sequence ID" value="SKC40566.1"/>
    <property type="molecule type" value="Genomic_DNA"/>
</dbReference>
<dbReference type="Gene3D" id="1.10.10.10">
    <property type="entry name" value="Winged helix-like DNA-binding domain superfamily/Winged helix DNA-binding domain"/>
    <property type="match status" value="1"/>
</dbReference>
<evidence type="ECO:0000256" key="3">
    <source>
        <dbReference type="ARBA" id="ARBA00023125"/>
    </source>
</evidence>
<reference evidence="6 7" key="1">
    <citation type="submission" date="2017-02" db="EMBL/GenBank/DDBJ databases">
        <authorList>
            <person name="Peterson S.W."/>
        </authorList>
    </citation>
    <scope>NUCLEOTIDE SEQUENCE [LARGE SCALE GENOMIC DNA]</scope>
    <source>
        <strain evidence="6 7">M1</strain>
    </source>
</reference>
<dbReference type="AlphaFoldDB" id="A0A1T5IN18"/>
<keyword evidence="4" id="KW-0804">Transcription</keyword>
<dbReference type="InterPro" id="IPR036388">
    <property type="entry name" value="WH-like_DNA-bd_sf"/>
</dbReference>
<evidence type="ECO:0000259" key="5">
    <source>
        <dbReference type="PROSITE" id="PS50931"/>
    </source>
</evidence>
<accession>A0A1T5IN18</accession>
<dbReference type="CDD" id="cd05466">
    <property type="entry name" value="PBP2_LTTR_substrate"/>
    <property type="match status" value="1"/>
</dbReference>
<keyword evidence="2" id="KW-0805">Transcription regulation</keyword>
<dbReference type="GO" id="GO:0000976">
    <property type="term" value="F:transcription cis-regulatory region binding"/>
    <property type="evidence" value="ECO:0007669"/>
    <property type="project" value="TreeGrafter"/>
</dbReference>
<dbReference type="PROSITE" id="PS50931">
    <property type="entry name" value="HTH_LYSR"/>
    <property type="match status" value="1"/>
</dbReference>
<dbReference type="SUPFAM" id="SSF53850">
    <property type="entry name" value="Periplasmic binding protein-like II"/>
    <property type="match status" value="1"/>
</dbReference>
<sequence length="299" mass="35224">MNLENLKTFLTIVETKSLSKTANVLYLSQSTISHRLKQLEKELETKLIQRNRGEREVTLTLEGEDFVELAKKWVLLWEETTRWKEKDFRLKIKIGCSDSLNTCVFPPLYKLLMKNNSLLTIKVRSHWSTVIIKLVENYELDFGLVLMPVNNNNVIIEPLFDERFVVVSFKEKGLQDTVHPKDLDPKNEIYFYHGPEYKIWHNYWWDPATINRSTVDTASLLLSIFDSPNYWAIVPMSMARLFKENIDIKISELSKPAPNRICYKVKHRMPKKTALPSIEIFEEKLHEYIESNTMKKLIE</sequence>
<dbReference type="PANTHER" id="PTHR30126">
    <property type="entry name" value="HTH-TYPE TRANSCRIPTIONAL REGULATOR"/>
    <property type="match status" value="1"/>
</dbReference>
<dbReference type="Gene3D" id="3.40.190.290">
    <property type="match status" value="1"/>
</dbReference>
<organism evidence="6 7">
    <name type="scientific">Maledivibacter halophilus</name>
    <dbReference type="NCBI Taxonomy" id="36842"/>
    <lineage>
        <taxon>Bacteria</taxon>
        <taxon>Bacillati</taxon>
        <taxon>Bacillota</taxon>
        <taxon>Clostridia</taxon>
        <taxon>Peptostreptococcales</taxon>
        <taxon>Caminicellaceae</taxon>
        <taxon>Maledivibacter</taxon>
    </lineage>
</organism>
<dbReference type="Pfam" id="PF03466">
    <property type="entry name" value="LysR_substrate"/>
    <property type="match status" value="1"/>
</dbReference>
<evidence type="ECO:0000313" key="6">
    <source>
        <dbReference type="EMBL" id="SKC40566.1"/>
    </source>
</evidence>
<keyword evidence="7" id="KW-1185">Reference proteome</keyword>